<dbReference type="PANTHER" id="PTHR13387:SF9">
    <property type="entry name" value="PROTEIN HGH1 HOMOLOG"/>
    <property type="match status" value="1"/>
</dbReference>
<reference evidence="5 6" key="1">
    <citation type="submission" date="2023-08" db="EMBL/GenBank/DDBJ databases">
        <title>A Necator americanus chromosomal reference genome.</title>
        <authorList>
            <person name="Ilik V."/>
            <person name="Petrzelkova K.J."/>
            <person name="Pardy F."/>
            <person name="Fuh T."/>
            <person name="Niatou-Singa F.S."/>
            <person name="Gouil Q."/>
            <person name="Baker L."/>
            <person name="Ritchie M.E."/>
            <person name="Jex A.R."/>
            <person name="Gazzola D."/>
            <person name="Li H."/>
            <person name="Toshio Fujiwara R."/>
            <person name="Zhan B."/>
            <person name="Aroian R.V."/>
            <person name="Pafco B."/>
            <person name="Schwarz E.M."/>
        </authorList>
    </citation>
    <scope>NUCLEOTIDE SEQUENCE [LARGE SCALE GENOMIC DNA]</scope>
    <source>
        <strain evidence="5 6">Aroian</strain>
        <tissue evidence="5">Whole animal</tissue>
    </source>
</reference>
<evidence type="ECO:0000256" key="2">
    <source>
        <dbReference type="ARBA" id="ARBA00014076"/>
    </source>
</evidence>
<dbReference type="InterPro" id="IPR007205">
    <property type="entry name" value="Protein_HGH1_N"/>
</dbReference>
<protein>
    <recommendedName>
        <fullName evidence="2">Protein HGH1 homolog</fullName>
    </recommendedName>
</protein>
<dbReference type="InterPro" id="IPR039717">
    <property type="entry name" value="Hgh1"/>
</dbReference>
<keyword evidence="6" id="KW-1185">Reference proteome</keyword>
<feature type="domain" description="Protein HGH1 C-terminal" evidence="4">
    <location>
        <begin position="272"/>
        <end position="343"/>
    </location>
</feature>
<evidence type="ECO:0000313" key="5">
    <source>
        <dbReference type="EMBL" id="KAK6742316.1"/>
    </source>
</evidence>
<dbReference type="EMBL" id="JAVFWL010000003">
    <property type="protein sequence ID" value="KAK6742316.1"/>
    <property type="molecule type" value="Genomic_DNA"/>
</dbReference>
<comment type="caution">
    <text evidence="5">The sequence shown here is derived from an EMBL/GenBank/DDBJ whole genome shotgun (WGS) entry which is preliminary data.</text>
</comment>
<name>A0ABR1CYS3_NECAM</name>
<evidence type="ECO:0000256" key="1">
    <source>
        <dbReference type="ARBA" id="ARBA00006712"/>
    </source>
</evidence>
<accession>A0ABR1CYS3</accession>
<dbReference type="Gene3D" id="1.25.10.10">
    <property type="entry name" value="Leucine-rich Repeat Variant"/>
    <property type="match status" value="1"/>
</dbReference>
<feature type="domain" description="Protein HGH1 N-terminal" evidence="3">
    <location>
        <begin position="106"/>
        <end position="266"/>
    </location>
</feature>
<dbReference type="InterPro" id="IPR011989">
    <property type="entry name" value="ARM-like"/>
</dbReference>
<dbReference type="Proteomes" id="UP001303046">
    <property type="component" value="Unassembled WGS sequence"/>
</dbReference>
<gene>
    <name evidence="5" type="primary">Necator_chrIII.g10667</name>
    <name evidence="5" type="ORF">RB195_009902</name>
</gene>
<dbReference type="InterPro" id="IPR016024">
    <property type="entry name" value="ARM-type_fold"/>
</dbReference>
<proteinExistence type="inferred from homology"/>
<organism evidence="5 6">
    <name type="scientific">Necator americanus</name>
    <name type="common">Human hookworm</name>
    <dbReference type="NCBI Taxonomy" id="51031"/>
    <lineage>
        <taxon>Eukaryota</taxon>
        <taxon>Metazoa</taxon>
        <taxon>Ecdysozoa</taxon>
        <taxon>Nematoda</taxon>
        <taxon>Chromadorea</taxon>
        <taxon>Rhabditida</taxon>
        <taxon>Rhabditina</taxon>
        <taxon>Rhabditomorpha</taxon>
        <taxon>Strongyloidea</taxon>
        <taxon>Ancylostomatidae</taxon>
        <taxon>Bunostominae</taxon>
        <taxon>Necator</taxon>
    </lineage>
</organism>
<sequence>MEDTEDDNKATTELIGFLTPTTRLDVRRAALDYVIAVSGVLDGSASRLFLDNDYAMGEAVCKLCENTLSDRSHTLSALTNFSSGSAEVANYILSRSKCAQLAFDACRSRAPFANFGARLLANLSRHFPVKVADLLTAQEEKALDILVELFVTRSEDSFSSLIGYTLVNFSTLSTTRHSLVNGGLLPKICSVISVDEKKSIAADILRNLAFEDSLHQILLDENDMYLLALLVPLADSEDELNEEETQKLPLRLQYYEGKREDSVEVRQKLVEALYQLCATKHSRELLRRRGVYAILRELDKATGGNEKSQPGLIGEGGMQLLTAQQEHTLHALIGILIRHEEEMAIDSNVESLRLLQ</sequence>
<dbReference type="PANTHER" id="PTHR13387">
    <property type="entry name" value="PROTEIN HGH1 HOMOLOG"/>
    <property type="match status" value="1"/>
</dbReference>
<evidence type="ECO:0000259" key="4">
    <source>
        <dbReference type="Pfam" id="PF04064"/>
    </source>
</evidence>
<dbReference type="SUPFAM" id="SSF48371">
    <property type="entry name" value="ARM repeat"/>
    <property type="match status" value="1"/>
</dbReference>
<dbReference type="Pfam" id="PF04063">
    <property type="entry name" value="DUF383"/>
    <property type="match status" value="1"/>
</dbReference>
<evidence type="ECO:0000259" key="3">
    <source>
        <dbReference type="Pfam" id="PF04063"/>
    </source>
</evidence>
<dbReference type="Pfam" id="PF04064">
    <property type="entry name" value="DUF384"/>
    <property type="match status" value="1"/>
</dbReference>
<dbReference type="InterPro" id="IPR007206">
    <property type="entry name" value="Protein_HGH1_C"/>
</dbReference>
<evidence type="ECO:0000313" key="6">
    <source>
        <dbReference type="Proteomes" id="UP001303046"/>
    </source>
</evidence>
<comment type="similarity">
    <text evidence="1">Belongs to the HGH1 family.</text>
</comment>